<dbReference type="EMBL" id="HE971709">
    <property type="protein sequence ID" value="CCK31920.1"/>
    <property type="molecule type" value="Genomic_DNA"/>
</dbReference>
<dbReference type="Proteomes" id="UP000008043">
    <property type="component" value="Chromosome"/>
</dbReference>
<gene>
    <name evidence="1" type="ORF">BN159_7541</name>
</gene>
<keyword evidence="2" id="KW-1185">Reference proteome</keyword>
<evidence type="ECO:0000313" key="2">
    <source>
        <dbReference type="Proteomes" id="UP000008043"/>
    </source>
</evidence>
<dbReference type="RefSeq" id="WP_015662246.1">
    <property type="nucleotide sequence ID" value="NC_020504.1"/>
</dbReference>
<dbReference type="HOGENOM" id="CLU_168336_0_0_11"/>
<dbReference type="eggNOG" id="ENOG5033ECG">
    <property type="taxonomic scope" value="Bacteria"/>
</dbReference>
<accession>K4REK3</accession>
<sequence>MEFPLRVRRIVTSALGAAAVVLTSLGTVTTASVPAAADPCGFFETGSDAFYNHCTSDGSNVVIKVEVSLAPDYERCVGPGKSWLGSASKIQGAYYTGRTC</sequence>
<dbReference type="KEGG" id="sdv:BN159_7541"/>
<dbReference type="PATRIC" id="fig|1214101.3.peg.7638"/>
<dbReference type="AlphaFoldDB" id="K4REK3"/>
<evidence type="ECO:0000313" key="1">
    <source>
        <dbReference type="EMBL" id="CCK31920.1"/>
    </source>
</evidence>
<organism evidence="1 2">
    <name type="scientific">Streptomyces davaonensis (strain DSM 101723 / JCM 4913 / KCC S-0913 / 768)</name>
    <dbReference type="NCBI Taxonomy" id="1214101"/>
    <lineage>
        <taxon>Bacteria</taxon>
        <taxon>Bacillati</taxon>
        <taxon>Actinomycetota</taxon>
        <taxon>Actinomycetes</taxon>
        <taxon>Kitasatosporales</taxon>
        <taxon>Streptomycetaceae</taxon>
        <taxon>Streptomyces</taxon>
    </lineage>
</organism>
<proteinExistence type="predicted"/>
<protein>
    <submittedName>
        <fullName evidence="1">Putative secreted protein</fullName>
    </submittedName>
</protein>
<dbReference type="InterPro" id="IPR045935">
    <property type="entry name" value="DUF6355"/>
</dbReference>
<reference evidence="1 2" key="1">
    <citation type="journal article" date="2012" name="J. Bacteriol.">
        <title>Genome sequence of the bacterium Streptomyces davawensis JCM 4913 and heterologous production of the unique antibiotic roseoflavin.</title>
        <authorList>
            <person name="Jankowitsch F."/>
            <person name="Schwarz J."/>
            <person name="Ruckert C."/>
            <person name="Gust B."/>
            <person name="Szczepanowski R."/>
            <person name="Blom J."/>
            <person name="Pelzer S."/>
            <person name="Kalinowski J."/>
            <person name="Mack M."/>
        </authorList>
    </citation>
    <scope>NUCLEOTIDE SEQUENCE [LARGE SCALE GENOMIC DNA]</scope>
    <source>
        <strain evidence="2">DSM 101723 / JCM 4913 / KCC S-0913 / 768</strain>
    </source>
</reference>
<name>K4REK3_STRDJ</name>
<dbReference type="Pfam" id="PF19882">
    <property type="entry name" value="DUF6355"/>
    <property type="match status" value="1"/>
</dbReference>